<dbReference type="Proteomes" id="UP001249851">
    <property type="component" value="Unassembled WGS sequence"/>
</dbReference>
<organism evidence="1 2">
    <name type="scientific">Acropora cervicornis</name>
    <name type="common">Staghorn coral</name>
    <dbReference type="NCBI Taxonomy" id="6130"/>
    <lineage>
        <taxon>Eukaryota</taxon>
        <taxon>Metazoa</taxon>
        <taxon>Cnidaria</taxon>
        <taxon>Anthozoa</taxon>
        <taxon>Hexacorallia</taxon>
        <taxon>Scleractinia</taxon>
        <taxon>Astrocoeniina</taxon>
        <taxon>Acroporidae</taxon>
        <taxon>Acropora</taxon>
    </lineage>
</organism>
<dbReference type="AlphaFoldDB" id="A0AAD9PPL4"/>
<keyword evidence="2" id="KW-1185">Reference proteome</keyword>
<accession>A0AAD9PPL4</accession>
<reference evidence="1" key="2">
    <citation type="journal article" date="2023" name="Science">
        <title>Genomic signatures of disease resistance in endangered staghorn corals.</title>
        <authorList>
            <person name="Vollmer S.V."/>
            <person name="Selwyn J.D."/>
            <person name="Despard B.A."/>
            <person name="Roesel C.L."/>
        </authorList>
    </citation>
    <scope>NUCLEOTIDE SEQUENCE</scope>
    <source>
        <strain evidence="1">K2</strain>
    </source>
</reference>
<comment type="caution">
    <text evidence="1">The sequence shown here is derived from an EMBL/GenBank/DDBJ whole genome shotgun (WGS) entry which is preliminary data.</text>
</comment>
<proteinExistence type="predicted"/>
<sequence length="76" mass="8809">MFGMSGTRRFDVVTNQPIRRWSSCHMFTRSSKRARESRLSFIVEGRSRLMPTLTWCLALYNCGTAYPAAFKRENVA</sequence>
<evidence type="ECO:0000313" key="1">
    <source>
        <dbReference type="EMBL" id="KAK2546686.1"/>
    </source>
</evidence>
<dbReference type="EMBL" id="JARQWQ010000335">
    <property type="protein sequence ID" value="KAK2546686.1"/>
    <property type="molecule type" value="Genomic_DNA"/>
</dbReference>
<evidence type="ECO:0000313" key="2">
    <source>
        <dbReference type="Proteomes" id="UP001249851"/>
    </source>
</evidence>
<name>A0AAD9PPL4_ACRCE</name>
<protein>
    <submittedName>
        <fullName evidence="1">Uncharacterized protein</fullName>
    </submittedName>
</protein>
<reference evidence="1" key="1">
    <citation type="journal article" date="2023" name="G3 (Bethesda)">
        <title>Whole genome assembly and annotation of the endangered Caribbean coral Acropora cervicornis.</title>
        <authorList>
            <person name="Selwyn J.D."/>
            <person name="Vollmer S.V."/>
        </authorList>
    </citation>
    <scope>NUCLEOTIDE SEQUENCE</scope>
    <source>
        <strain evidence="1">K2</strain>
    </source>
</reference>
<gene>
    <name evidence="1" type="ORF">P5673_033701</name>
</gene>